<proteinExistence type="predicted"/>
<dbReference type="EMBL" id="JACYXT010000015">
    <property type="protein sequence ID" value="MBD9727368.1"/>
    <property type="molecule type" value="Genomic_DNA"/>
</dbReference>
<reference evidence="2" key="1">
    <citation type="submission" date="2020-09" db="EMBL/GenBank/DDBJ databases">
        <title>Streptomyces canutascabiei sp. nov., which causes potato common scab and is distributed across the world.</title>
        <authorList>
            <person name="Nguyen H.P."/>
            <person name="Weisberg A.J."/>
            <person name="Chang J.H."/>
            <person name="Clarke C.R."/>
        </authorList>
    </citation>
    <scope>NUCLEOTIDE SEQUENCE</scope>
    <source>
        <strain evidence="2">ID-01-6.2a</strain>
    </source>
</reference>
<dbReference type="RefSeq" id="WP_192363855.1">
    <property type="nucleotide sequence ID" value="NZ_CP119182.1"/>
</dbReference>
<feature type="region of interest" description="Disordered" evidence="1">
    <location>
        <begin position="120"/>
        <end position="140"/>
    </location>
</feature>
<dbReference type="GeneID" id="79935651"/>
<accession>A0A927L955</accession>
<gene>
    <name evidence="2" type="ORF">IHE70_30055</name>
</gene>
<organism evidence="2 3">
    <name type="scientific">Streptomyces caniscabiei</name>
    <dbReference type="NCBI Taxonomy" id="2746961"/>
    <lineage>
        <taxon>Bacteria</taxon>
        <taxon>Bacillati</taxon>
        <taxon>Actinomycetota</taxon>
        <taxon>Actinomycetes</taxon>
        <taxon>Kitasatosporales</taxon>
        <taxon>Streptomycetaceae</taxon>
        <taxon>Streptomyces</taxon>
    </lineage>
</organism>
<dbReference type="Proteomes" id="UP000661025">
    <property type="component" value="Unassembled WGS sequence"/>
</dbReference>
<evidence type="ECO:0000313" key="3">
    <source>
        <dbReference type="Proteomes" id="UP000661025"/>
    </source>
</evidence>
<evidence type="ECO:0000313" key="2">
    <source>
        <dbReference type="EMBL" id="MBD9727368.1"/>
    </source>
</evidence>
<comment type="caution">
    <text evidence="2">The sequence shown here is derived from an EMBL/GenBank/DDBJ whole genome shotgun (WGS) entry which is preliminary data.</text>
</comment>
<protein>
    <submittedName>
        <fullName evidence="2">Uncharacterized protein</fullName>
    </submittedName>
</protein>
<sequence length="1693" mass="186277">MADDLREELRRRARWFYETQLRRLNCDSFRGVRPGQEGPLLDLISEPQLTAVFGQGPSGVLRETGRVYLDSGRPVWTDEEAARHRAFDDTLLGRIGDWLGDREPRRLAERLKALREKYEATPFASSTDPEDPLAGFPREHPAMPPDEWLPGEQMGQAIARAELAGQMPWLIPELYRTAGENTADPYQWVAALERHVTEFETELGLATGGLAGAGLPFDPTAPSGYRAALAALLKAATERRAGDTVQVRLIERSGDDSEGEGTTYAYRLSVGTDGAPMGPVTAYPLSRRVAYWSGVVHFSLRECVGLKPNSDMGLCQLVRLLYRYGPLPARFGAAASRWRTRTAPDDRFTRFVEARAGEKAVTNDPGLTERLRNATARLRIVLEETSANPLAPDPNWSPLAGEILKQGLLSYKFWMDERPRARDNVRLNKVKSGLGFGDEADREMEFWSENHYIMFASSEYLLGQLWEDETFQPCRLFADPDDRTGVRTGEQRRDRGRARVLKWLNSRLMFGWMEFHSSGYYREHLWALLNLVDFALDEEVQIKATMAVDLMLFDVARFLHRGTMGASGGRSQFKSKSHGFDNGLSDVVEILCGAKGVFVEGSSQIGASFASSTYTVPEVLLEIGTHPPEYPFTDRSRVSVTFDEAAKYGILWSQRSAAKDSLLVGYAPKRERHYPHLTEVNREIARTHDEYGWVEDDTVFFWGMSAFFNKQVVRNSLHVVHRFGLEDSEAFSILRKLIEIVLPVLKLPERLLPDLGLDGGQDELELTEESADDLSLVLEGSTRTRANILTHRSPGAMLSTVQNFRYGQLNFQSSVQQATLNGALNVFVTAGFAGLDISDIAAFGAGALVGGLVLGPLGAPLGGIGAVIANNELIEGTNPLPRADGPDWWTGYWALPRVVQHGGAAIMTSDFHDAQEFLAETGSHVWFPKHAFDQVVERRTSAYDDANFPLLDIGHIGAKGFWLFGKVVHPAPEGSPPEEGYVGVFSNKRPQWLTKETDPYPKRLEEKGYDEEAQEAFQDFFAGRDWYTDGKNVWIVQVGSRSEFGSFEAFMDRVASARIHLDDAGDLECTYDAPRPGGGWDRLRLASGGGGEFELNGGPLQTDLFPRFENPFVRGGLVEWGQRAYCLEWNQRSLLHDFTDFRRPVRAEQPVAAPGDAETIVALVIHLRTGDQAMETFTVATATVDVGCERLATDQVVAAGPVAEDTQHDAEWIFLDRQVRRSPDMAVSLTHPASGGEPVDLARLFGLQPQGLPIRPDLSAPFALPALDPASLLGPLAALGAVGDPEWKASYTLKALMGDWRLRECSVPFGAVDVKGDRRGTGPQPFAVRLSAWAEWKRVQGGIRARRWALARHPAVWLDHHDLLVLDDGGALWHRRTKCGMATGAWVRVEPSALEPAWAQPFSWAAASDFSGRAILTVVSEGRLLVRVSDQGGRWTGPWADLAPMTAGVIMPRPVPLGPGSVPTLVPRDDPFFGSADLYVTGADGDVYLRSGWDPEADGLWERLATDGFDTAPESPVGVAESHVVVRSTLGALWQWERDAVPGLPGSGGWTELGRPGYAVTRFAVASGGDELFLAATGAAGQVSLGRRRGGDPVEWVPATAEDDWRPHPDADVACVVPERGMAWALATGVDGTVRSASAEDGVWRRVGSAPGPSEVTGARRSRRQVAAVIRMPGQVEVFADTPDGALSWTWWS</sequence>
<name>A0A927L955_9ACTN</name>
<dbReference type="SUPFAM" id="SSF89372">
    <property type="entry name" value="Fucose-specific lectin"/>
    <property type="match status" value="1"/>
</dbReference>
<evidence type="ECO:0000256" key="1">
    <source>
        <dbReference type="SAM" id="MobiDB-lite"/>
    </source>
</evidence>